<evidence type="ECO:0000256" key="3">
    <source>
        <dbReference type="PROSITE-ProRule" id="PRU00024"/>
    </source>
</evidence>
<name>A0A061D8C7_BABBI</name>
<dbReference type="Gene3D" id="3.90.228.10">
    <property type="match status" value="1"/>
</dbReference>
<proteinExistence type="predicted"/>
<dbReference type="SUPFAM" id="SSF57845">
    <property type="entry name" value="B-box zinc-binding domain"/>
    <property type="match status" value="1"/>
</dbReference>
<evidence type="ECO:0000313" key="5">
    <source>
        <dbReference type="EMBL" id="CDR95169.1"/>
    </source>
</evidence>
<dbReference type="InterPro" id="IPR049808">
    <property type="entry name" value="CONSTANS-like_Bbox1"/>
</dbReference>
<dbReference type="EMBL" id="LK391708">
    <property type="protein sequence ID" value="CDR95169.1"/>
    <property type="molecule type" value="Genomic_DNA"/>
</dbReference>
<evidence type="ECO:0000256" key="1">
    <source>
        <dbReference type="ARBA" id="ARBA00022723"/>
    </source>
</evidence>
<accession>A0A061D8C7</accession>
<dbReference type="SMART" id="SM00336">
    <property type="entry name" value="BBOX"/>
    <property type="match status" value="1"/>
</dbReference>
<keyword evidence="3" id="KW-0863">Zinc-finger</keyword>
<sequence>MENPVVRDSDEWNALEFALQLRCRSSRVTLLQAWNVTKPDAVSVFSRWVQTTPIVEAFIDAGGLDRNNSTQDVCTRGFEVGSNGFKVSIGNIHCASFPLLRSTLRDGATSDTRSGALDDKGQILPPKNATTTNIMYGDRKVYEYFVCDVALGKAIAAADEVEAQRLRLTMPVEYDSIYLENHGRERFLDVTAMLKPREPAAAPDNRPEEFFSEGVLPQFAFRREYIIYGASQILPRYLIQFEFDPAADETFALPLCDSCQNDAATIYCPSDTARICKKCDEKLHTQNKVVSRHIRVPLNQMPRPAARCRLHPSKVYTMYCTFCHLPVCQHCASGHIHGQGANEANSARFVPIANAYDAAIYEMQQQSNNAISRRREYLKSLLQQVDRIEQAVEDNCERVEASCYENLEATLKQLHSKIGGSLEELVAEQTENKRQMSEIEWSEHFADYLKNTLLPADYLRAWLRHCRVRSDMDADAYKGPLQEIFPDLDMKGELAITHEHAAEHVHK</sequence>
<dbReference type="CDD" id="cd19756">
    <property type="entry name" value="Bbox2"/>
    <property type="match status" value="1"/>
</dbReference>
<dbReference type="RefSeq" id="XP_012767355.1">
    <property type="nucleotide sequence ID" value="XM_012911901.1"/>
</dbReference>
<evidence type="ECO:0000259" key="4">
    <source>
        <dbReference type="PROSITE" id="PS50119"/>
    </source>
</evidence>
<keyword evidence="2" id="KW-0862">Zinc</keyword>
<protein>
    <submittedName>
        <fullName evidence="5">Zinc finger (B box) protein, putative</fullName>
    </submittedName>
</protein>
<dbReference type="GO" id="GO:0008270">
    <property type="term" value="F:zinc ion binding"/>
    <property type="evidence" value="ECO:0007669"/>
    <property type="project" value="UniProtKB-KW"/>
</dbReference>
<dbReference type="SUPFAM" id="SSF56399">
    <property type="entry name" value="ADP-ribosylation"/>
    <property type="match status" value="1"/>
</dbReference>
<organism evidence="5 6">
    <name type="scientific">Babesia bigemina</name>
    <dbReference type="NCBI Taxonomy" id="5866"/>
    <lineage>
        <taxon>Eukaryota</taxon>
        <taxon>Sar</taxon>
        <taxon>Alveolata</taxon>
        <taxon>Apicomplexa</taxon>
        <taxon>Aconoidasida</taxon>
        <taxon>Piroplasmida</taxon>
        <taxon>Babesiidae</taxon>
        <taxon>Babesia</taxon>
    </lineage>
</organism>
<dbReference type="KEGG" id="bbig:BBBOND_0203260"/>
<feature type="domain" description="B box-type" evidence="4">
    <location>
        <begin position="255"/>
        <end position="298"/>
    </location>
</feature>
<dbReference type="VEuPathDB" id="PiroplasmaDB:BBBOND_0203260"/>
<dbReference type="AlphaFoldDB" id="A0A061D8C7"/>
<dbReference type="OrthoDB" id="153872at2759"/>
<dbReference type="CDD" id="cd19821">
    <property type="entry name" value="Bbox1_BBX-like"/>
    <property type="match status" value="1"/>
</dbReference>
<evidence type="ECO:0000313" key="6">
    <source>
        <dbReference type="Proteomes" id="UP000033188"/>
    </source>
</evidence>
<dbReference type="Pfam" id="PF00643">
    <property type="entry name" value="zf-B_box"/>
    <property type="match status" value="1"/>
</dbReference>
<dbReference type="PANTHER" id="PTHR31717">
    <property type="entry name" value="ZINC FINGER PROTEIN CONSTANS-LIKE 10"/>
    <property type="match status" value="1"/>
</dbReference>
<dbReference type="Gene3D" id="3.30.160.60">
    <property type="entry name" value="Classic Zinc Finger"/>
    <property type="match status" value="1"/>
</dbReference>
<evidence type="ECO:0000256" key="2">
    <source>
        <dbReference type="ARBA" id="ARBA00022833"/>
    </source>
</evidence>
<dbReference type="OMA" id="FRDSEEW"/>
<feature type="domain" description="B box-type" evidence="4">
    <location>
        <begin position="303"/>
        <end position="352"/>
    </location>
</feature>
<dbReference type="InterPro" id="IPR000315">
    <property type="entry name" value="Znf_B-box"/>
</dbReference>
<dbReference type="Proteomes" id="UP000033188">
    <property type="component" value="Chromosome 2"/>
</dbReference>
<keyword evidence="6" id="KW-1185">Reference proteome</keyword>
<dbReference type="GeneID" id="24563710"/>
<reference evidence="6" key="1">
    <citation type="submission" date="2014-06" db="EMBL/GenBank/DDBJ databases">
        <authorList>
            <person name="Aslett M."/>
            <person name="De Silva N."/>
        </authorList>
    </citation>
    <scope>NUCLEOTIDE SEQUENCE [LARGE SCALE GENOMIC DNA]</scope>
    <source>
        <strain evidence="6">Bond</strain>
    </source>
</reference>
<dbReference type="STRING" id="5866.A0A061D8C7"/>
<gene>
    <name evidence="5" type="ORF">BBBOND_0203260</name>
</gene>
<keyword evidence="1" id="KW-0479">Metal-binding</keyword>
<dbReference type="PANTHER" id="PTHR31717:SF45">
    <property type="entry name" value="ZINC FINGER PROTEIN CONSTANS-LIKE 14-RELATED"/>
    <property type="match status" value="1"/>
</dbReference>
<dbReference type="PROSITE" id="PS50119">
    <property type="entry name" value="ZF_BBOX"/>
    <property type="match status" value="2"/>
</dbReference>